<keyword evidence="1" id="KW-0808">Transferase</keyword>
<proteinExistence type="predicted"/>
<name>A0ABT8SNV8_9CAUL</name>
<dbReference type="PANTHER" id="PTHR43877:SF2">
    <property type="entry name" value="AMINOALKYLPHOSPHONATE N-ACETYLTRANSFERASE-RELATED"/>
    <property type="match status" value="1"/>
</dbReference>
<sequence length="155" mass="17108">MSDPVRIVAYEPRHRRVWAELNEAWIIGEGFEIEPSDRLLLDDPDGQIISKGGQIFMAEDANGALGCVAVKPMADGGLEVTKMTVTPAARGRGVARRLLEACAREGRRRGAPRLWLETNSRLTPALTLYRSFGFADLPRQPSAYARSDVQMELGL</sequence>
<dbReference type="InterPro" id="IPR000182">
    <property type="entry name" value="GNAT_dom"/>
</dbReference>
<dbReference type="InterPro" id="IPR016181">
    <property type="entry name" value="Acyl_CoA_acyltransferase"/>
</dbReference>
<dbReference type="PROSITE" id="PS51186">
    <property type="entry name" value="GNAT"/>
    <property type="match status" value="1"/>
</dbReference>
<dbReference type="InterPro" id="IPR050832">
    <property type="entry name" value="Bact_Acetyltransf"/>
</dbReference>
<dbReference type="Pfam" id="PF13508">
    <property type="entry name" value="Acetyltransf_7"/>
    <property type="match status" value="1"/>
</dbReference>
<dbReference type="EMBL" id="JAUKTR010000006">
    <property type="protein sequence ID" value="MDO1560264.1"/>
    <property type="molecule type" value="Genomic_DNA"/>
</dbReference>
<keyword evidence="2" id="KW-0012">Acyltransferase</keyword>
<dbReference type="PANTHER" id="PTHR43877">
    <property type="entry name" value="AMINOALKYLPHOSPHONATE N-ACETYLTRANSFERASE-RELATED-RELATED"/>
    <property type="match status" value="1"/>
</dbReference>
<evidence type="ECO:0000313" key="5">
    <source>
        <dbReference type="Proteomes" id="UP001169063"/>
    </source>
</evidence>
<accession>A0ABT8SNV8</accession>
<evidence type="ECO:0000256" key="1">
    <source>
        <dbReference type="ARBA" id="ARBA00022679"/>
    </source>
</evidence>
<organism evidence="4 5">
    <name type="scientific">Peiella sedimenti</name>
    <dbReference type="NCBI Taxonomy" id="3061083"/>
    <lineage>
        <taxon>Bacteria</taxon>
        <taxon>Pseudomonadati</taxon>
        <taxon>Pseudomonadota</taxon>
        <taxon>Alphaproteobacteria</taxon>
        <taxon>Caulobacterales</taxon>
        <taxon>Caulobacteraceae</taxon>
        <taxon>Peiella</taxon>
    </lineage>
</organism>
<evidence type="ECO:0000256" key="2">
    <source>
        <dbReference type="ARBA" id="ARBA00023315"/>
    </source>
</evidence>
<dbReference type="RefSeq" id="WP_302110696.1">
    <property type="nucleotide sequence ID" value="NZ_JAUKTR010000006.1"/>
</dbReference>
<dbReference type="Gene3D" id="3.40.630.30">
    <property type="match status" value="1"/>
</dbReference>
<protein>
    <submittedName>
        <fullName evidence="4">GNAT family N-acetyltransferase</fullName>
    </submittedName>
</protein>
<feature type="domain" description="N-acetyltransferase" evidence="3">
    <location>
        <begin position="5"/>
        <end position="155"/>
    </location>
</feature>
<evidence type="ECO:0000259" key="3">
    <source>
        <dbReference type="PROSITE" id="PS51186"/>
    </source>
</evidence>
<dbReference type="Proteomes" id="UP001169063">
    <property type="component" value="Unassembled WGS sequence"/>
</dbReference>
<dbReference type="SUPFAM" id="SSF55729">
    <property type="entry name" value="Acyl-CoA N-acyltransferases (Nat)"/>
    <property type="match status" value="1"/>
</dbReference>
<gene>
    <name evidence="4" type="ORF">Q0812_12575</name>
</gene>
<evidence type="ECO:0000313" key="4">
    <source>
        <dbReference type="EMBL" id="MDO1560264.1"/>
    </source>
</evidence>
<dbReference type="CDD" id="cd04301">
    <property type="entry name" value="NAT_SF"/>
    <property type="match status" value="1"/>
</dbReference>
<keyword evidence="5" id="KW-1185">Reference proteome</keyword>
<reference evidence="4" key="1">
    <citation type="submission" date="2023-07" db="EMBL/GenBank/DDBJ databases">
        <title>Brevundimonas soil sp. nov., isolated from the soil of chemical plant.</title>
        <authorList>
            <person name="Wu N."/>
        </authorList>
    </citation>
    <scope>NUCLEOTIDE SEQUENCE</scope>
    <source>
        <strain evidence="4">XZ-24</strain>
    </source>
</reference>
<comment type="caution">
    <text evidence="4">The sequence shown here is derived from an EMBL/GenBank/DDBJ whole genome shotgun (WGS) entry which is preliminary data.</text>
</comment>